<dbReference type="Pfam" id="PF10282">
    <property type="entry name" value="Lactonase"/>
    <property type="match status" value="1"/>
</dbReference>
<dbReference type="RefSeq" id="WP_200391127.1">
    <property type="nucleotide sequence ID" value="NZ_JAENIO010000012.1"/>
</dbReference>
<feature type="chain" id="PRO_5037267394" evidence="3">
    <location>
        <begin position="21"/>
        <end position="378"/>
    </location>
</feature>
<protein>
    <submittedName>
        <fullName evidence="4">Lactonase family protein</fullName>
    </submittedName>
</protein>
<dbReference type="GO" id="GO:0006006">
    <property type="term" value="P:glucose metabolic process"/>
    <property type="evidence" value="ECO:0007669"/>
    <property type="project" value="UniProtKB-KW"/>
</dbReference>
<evidence type="ECO:0000256" key="2">
    <source>
        <dbReference type="ARBA" id="ARBA00022526"/>
    </source>
</evidence>
<keyword evidence="2" id="KW-0119">Carbohydrate metabolism</keyword>
<dbReference type="AlphaFoldDB" id="A0A934RL34"/>
<dbReference type="GO" id="GO:0005829">
    <property type="term" value="C:cytosol"/>
    <property type="evidence" value="ECO:0007669"/>
    <property type="project" value="TreeGrafter"/>
</dbReference>
<organism evidence="4 5">
    <name type="scientific">Roseibacillus ishigakijimensis</name>
    <dbReference type="NCBI Taxonomy" id="454146"/>
    <lineage>
        <taxon>Bacteria</taxon>
        <taxon>Pseudomonadati</taxon>
        <taxon>Verrucomicrobiota</taxon>
        <taxon>Verrucomicrobiia</taxon>
        <taxon>Verrucomicrobiales</taxon>
        <taxon>Verrucomicrobiaceae</taxon>
        <taxon>Roseibacillus</taxon>
    </lineage>
</organism>
<gene>
    <name evidence="4" type="ORF">JIN78_06420</name>
</gene>
<dbReference type="EMBL" id="JAENIO010000012">
    <property type="protein sequence ID" value="MBK1833692.1"/>
    <property type="molecule type" value="Genomic_DNA"/>
</dbReference>
<dbReference type="GO" id="GO:0017057">
    <property type="term" value="F:6-phosphogluconolactonase activity"/>
    <property type="evidence" value="ECO:0007669"/>
    <property type="project" value="TreeGrafter"/>
</dbReference>
<dbReference type="Proteomes" id="UP000604083">
    <property type="component" value="Unassembled WGS sequence"/>
</dbReference>
<dbReference type="PANTHER" id="PTHR30344">
    <property type="entry name" value="6-PHOSPHOGLUCONOLACTONASE-RELATED"/>
    <property type="match status" value="1"/>
</dbReference>
<comment type="similarity">
    <text evidence="1">Belongs to the cycloisomerase 2 family.</text>
</comment>
<accession>A0A934RL34</accession>
<dbReference type="PANTHER" id="PTHR30344:SF1">
    <property type="entry name" value="6-PHOSPHOGLUCONOLACTONASE"/>
    <property type="match status" value="1"/>
</dbReference>
<dbReference type="Gene3D" id="2.130.10.10">
    <property type="entry name" value="YVTN repeat-like/Quinoprotein amine dehydrogenase"/>
    <property type="match status" value="1"/>
</dbReference>
<dbReference type="InterPro" id="IPR050282">
    <property type="entry name" value="Cycloisomerase_2"/>
</dbReference>
<dbReference type="InterPro" id="IPR015943">
    <property type="entry name" value="WD40/YVTN_repeat-like_dom_sf"/>
</dbReference>
<sequence length="378" mass="40286">MKNLLSLSLFLAISAQIASAQRVYLACGNAGVRYAEFDASTGTLSASKEGISLAGAGFLALHSEGTHLYSTYWKKDEEGHSGAVASLRIGEDGDLELVNSVSTKGSGACHVSLDDTSQVAFAANYGSGSVASFQVQEDGSLSEAVSSILHEGSSKHPQRQKGPHAHYFAVGPQNSFAYAPDLGLDQVVIYRFDPATAALSPAGEGKLAAGAGPRHMKFSRDGSYAYVLNELDLTVTTFRVDARDGSLTAIDTISTVELEDKEEMSCAEIRVHPNGRLVYTSQRDLRTREGEEIGRNSLSTFFVTDEGTLRRVQTISAGVRIPRNFNLDPSGRWLLAGGQSSEDIQIFSVAEDSGKLTPHGEPVACPGGPICFQFVPED</sequence>
<keyword evidence="5" id="KW-1185">Reference proteome</keyword>
<reference evidence="4" key="1">
    <citation type="submission" date="2021-01" db="EMBL/GenBank/DDBJ databases">
        <title>Modified the classification status of verrucomicrobia.</title>
        <authorList>
            <person name="Feng X."/>
        </authorList>
    </citation>
    <scope>NUCLEOTIDE SEQUENCE</scope>
    <source>
        <strain evidence="4">KCTC 12986</strain>
    </source>
</reference>
<feature type="signal peptide" evidence="3">
    <location>
        <begin position="1"/>
        <end position="20"/>
    </location>
</feature>
<dbReference type="SUPFAM" id="SSF51004">
    <property type="entry name" value="C-terminal (heme d1) domain of cytochrome cd1-nitrite reductase"/>
    <property type="match status" value="1"/>
</dbReference>
<dbReference type="InterPro" id="IPR011048">
    <property type="entry name" value="Haem_d1_sf"/>
</dbReference>
<dbReference type="InterPro" id="IPR019405">
    <property type="entry name" value="Lactonase_7-beta_prop"/>
</dbReference>
<evidence type="ECO:0000256" key="3">
    <source>
        <dbReference type="SAM" id="SignalP"/>
    </source>
</evidence>
<comment type="caution">
    <text evidence="4">The sequence shown here is derived from an EMBL/GenBank/DDBJ whole genome shotgun (WGS) entry which is preliminary data.</text>
</comment>
<evidence type="ECO:0000313" key="4">
    <source>
        <dbReference type="EMBL" id="MBK1833692.1"/>
    </source>
</evidence>
<name>A0A934RL34_9BACT</name>
<proteinExistence type="inferred from homology"/>
<keyword evidence="2" id="KW-0313">Glucose metabolism</keyword>
<evidence type="ECO:0000313" key="5">
    <source>
        <dbReference type="Proteomes" id="UP000604083"/>
    </source>
</evidence>
<evidence type="ECO:0000256" key="1">
    <source>
        <dbReference type="ARBA" id="ARBA00005564"/>
    </source>
</evidence>
<keyword evidence="3" id="KW-0732">Signal</keyword>